<dbReference type="Proteomes" id="UP001359559">
    <property type="component" value="Unassembled WGS sequence"/>
</dbReference>
<evidence type="ECO:0000313" key="2">
    <source>
        <dbReference type="Proteomes" id="UP001359559"/>
    </source>
</evidence>
<reference evidence="1 2" key="1">
    <citation type="submission" date="2024-01" db="EMBL/GenBank/DDBJ databases">
        <title>The genomes of 5 underutilized Papilionoideae crops provide insights into root nodulation and disease resistance.</title>
        <authorList>
            <person name="Yuan L."/>
        </authorList>
    </citation>
    <scope>NUCLEOTIDE SEQUENCE [LARGE SCALE GENOMIC DNA]</scope>
    <source>
        <strain evidence="1">LY-2023</strain>
        <tissue evidence="1">Leaf</tissue>
    </source>
</reference>
<name>A0AAN9IJP7_CLITE</name>
<dbReference type="EMBL" id="JAYKXN010000006">
    <property type="protein sequence ID" value="KAK7279970.1"/>
    <property type="molecule type" value="Genomic_DNA"/>
</dbReference>
<protein>
    <submittedName>
        <fullName evidence="1">Uncharacterized protein</fullName>
    </submittedName>
</protein>
<comment type="caution">
    <text evidence="1">The sequence shown here is derived from an EMBL/GenBank/DDBJ whole genome shotgun (WGS) entry which is preliminary data.</text>
</comment>
<organism evidence="1 2">
    <name type="scientific">Clitoria ternatea</name>
    <name type="common">Butterfly pea</name>
    <dbReference type="NCBI Taxonomy" id="43366"/>
    <lineage>
        <taxon>Eukaryota</taxon>
        <taxon>Viridiplantae</taxon>
        <taxon>Streptophyta</taxon>
        <taxon>Embryophyta</taxon>
        <taxon>Tracheophyta</taxon>
        <taxon>Spermatophyta</taxon>
        <taxon>Magnoliopsida</taxon>
        <taxon>eudicotyledons</taxon>
        <taxon>Gunneridae</taxon>
        <taxon>Pentapetalae</taxon>
        <taxon>rosids</taxon>
        <taxon>fabids</taxon>
        <taxon>Fabales</taxon>
        <taxon>Fabaceae</taxon>
        <taxon>Papilionoideae</taxon>
        <taxon>50 kb inversion clade</taxon>
        <taxon>NPAAA clade</taxon>
        <taxon>indigoferoid/millettioid clade</taxon>
        <taxon>Phaseoleae</taxon>
        <taxon>Clitoria</taxon>
    </lineage>
</organism>
<evidence type="ECO:0000313" key="1">
    <source>
        <dbReference type="EMBL" id="KAK7279970.1"/>
    </source>
</evidence>
<dbReference type="AlphaFoldDB" id="A0AAN9IJP7"/>
<keyword evidence="2" id="KW-1185">Reference proteome</keyword>
<sequence>MPLRKPFFSFTKTKENRFPFQFQKLLIRNANHVKVHSLFTLQVIRHIFDCSPTIQICFQPQCCSAVVVENRLLAYGILHFYVVKGVVVLEDVFYAEETTFVKDVGGQNKEQSCLEKFECHTVHDFEWFNMLDMMEETINPLNDVRINWLSDNIVGIGMVAFAYANDACYSQICDGFGSNEASYGCL</sequence>
<gene>
    <name evidence="1" type="ORF">RJT34_25032</name>
</gene>
<accession>A0AAN9IJP7</accession>
<proteinExistence type="predicted"/>